<name>A0A1F7H035_9BACT</name>
<sequence length="232" mass="26064">MKQFKKRQNYTSKQNLTYLVLLVLLIIFFATVGLRFVINASLYIAGFRNNTQQEQTQSDNDILLAPELFNIPDATNSARITVSGTAHKGDSITTFVNNEEQETFTLDEDDFEASLILTKGKNTIFARSENKEGNRTEDSETYIIYYLSEKPTLTIDSPQDGTKINNNEILVQGTTSQDTSIKINNLPVVVSGDGKFTYSVRIKEGENIIRVVATDVAGNEEVKEIKVIYEKD</sequence>
<dbReference type="AlphaFoldDB" id="A0A1F7H035"/>
<accession>A0A1F7H035</accession>
<organism evidence="2 3">
    <name type="scientific">Candidatus Roizmanbacteria bacterium RIFCSPHIGHO2_02_FULL_37_24</name>
    <dbReference type="NCBI Taxonomy" id="1802037"/>
    <lineage>
        <taxon>Bacteria</taxon>
        <taxon>Candidatus Roizmaniibacteriota</taxon>
    </lineage>
</organism>
<evidence type="ECO:0000313" key="2">
    <source>
        <dbReference type="EMBL" id="OGK24445.1"/>
    </source>
</evidence>
<evidence type="ECO:0000256" key="1">
    <source>
        <dbReference type="SAM" id="Phobius"/>
    </source>
</evidence>
<keyword evidence="1" id="KW-1133">Transmembrane helix</keyword>
<gene>
    <name evidence="2" type="ORF">A3C24_02070</name>
</gene>
<keyword evidence="1" id="KW-0812">Transmembrane</keyword>
<evidence type="ECO:0000313" key="3">
    <source>
        <dbReference type="Proteomes" id="UP000177159"/>
    </source>
</evidence>
<comment type="caution">
    <text evidence="2">The sequence shown here is derived from an EMBL/GenBank/DDBJ whole genome shotgun (WGS) entry which is preliminary data.</text>
</comment>
<dbReference type="EMBL" id="MFZM01000007">
    <property type="protein sequence ID" value="OGK24445.1"/>
    <property type="molecule type" value="Genomic_DNA"/>
</dbReference>
<feature type="transmembrane region" description="Helical" evidence="1">
    <location>
        <begin position="16"/>
        <end position="38"/>
    </location>
</feature>
<reference evidence="2 3" key="1">
    <citation type="journal article" date="2016" name="Nat. Commun.">
        <title>Thousands of microbial genomes shed light on interconnected biogeochemical processes in an aquifer system.</title>
        <authorList>
            <person name="Anantharaman K."/>
            <person name="Brown C.T."/>
            <person name="Hug L.A."/>
            <person name="Sharon I."/>
            <person name="Castelle C.J."/>
            <person name="Probst A.J."/>
            <person name="Thomas B.C."/>
            <person name="Singh A."/>
            <person name="Wilkins M.J."/>
            <person name="Karaoz U."/>
            <person name="Brodie E.L."/>
            <person name="Williams K.H."/>
            <person name="Hubbard S.S."/>
            <person name="Banfield J.F."/>
        </authorList>
    </citation>
    <scope>NUCLEOTIDE SEQUENCE [LARGE SCALE GENOMIC DNA]</scope>
</reference>
<keyword evidence="1" id="KW-0472">Membrane</keyword>
<dbReference type="InterPro" id="IPR013783">
    <property type="entry name" value="Ig-like_fold"/>
</dbReference>
<evidence type="ECO:0008006" key="4">
    <source>
        <dbReference type="Google" id="ProtNLM"/>
    </source>
</evidence>
<dbReference type="Pfam" id="PF09136">
    <property type="entry name" value="Glucodextran_B"/>
    <property type="match status" value="1"/>
</dbReference>
<proteinExistence type="predicted"/>
<dbReference type="Gene3D" id="2.60.40.10">
    <property type="entry name" value="Immunoglobulins"/>
    <property type="match status" value="2"/>
</dbReference>
<protein>
    <recommendedName>
        <fullName evidence="4">Bacterial Ig domain-containing protein</fullName>
    </recommendedName>
</protein>
<dbReference type="Proteomes" id="UP000177159">
    <property type="component" value="Unassembled WGS sequence"/>
</dbReference>